<dbReference type="InterPro" id="IPR015943">
    <property type="entry name" value="WD40/YVTN_repeat-like_dom_sf"/>
</dbReference>
<proteinExistence type="predicted"/>
<dbReference type="Proteomes" id="UP000184032">
    <property type="component" value="Unassembled WGS sequence"/>
</dbReference>
<dbReference type="SUPFAM" id="SSF50939">
    <property type="entry name" value="Sialidases"/>
    <property type="match status" value="1"/>
</dbReference>
<dbReference type="STRING" id="1120995.SAMN02745245_00369"/>
<dbReference type="EMBL" id="FQXI01000001">
    <property type="protein sequence ID" value="SHH02331.1"/>
    <property type="molecule type" value="Genomic_DNA"/>
</dbReference>
<keyword evidence="2" id="KW-1185">Reference proteome</keyword>
<evidence type="ECO:0000313" key="2">
    <source>
        <dbReference type="Proteomes" id="UP000184032"/>
    </source>
</evidence>
<dbReference type="AlphaFoldDB" id="A0A1M5PKP7"/>
<protein>
    <submittedName>
        <fullName evidence="1">Uncharacterized protein</fullName>
    </submittedName>
</protein>
<accession>A0A1M5PKP7</accession>
<dbReference type="Gene3D" id="2.130.10.10">
    <property type="entry name" value="YVTN repeat-like/Quinoprotein amine dehydrogenase"/>
    <property type="match status" value="1"/>
</dbReference>
<gene>
    <name evidence="1" type="ORF">SAMN02745245_00369</name>
</gene>
<dbReference type="InterPro" id="IPR036278">
    <property type="entry name" value="Sialidase_sf"/>
</dbReference>
<sequence>MEGVLAELNEKLNMPDKLYITGDFAVQFYKNGDIKEINAFLYGDSRKGKKQTYLINYDVTQNEEVINVWTDGEANADYNEDKALDPMLAILQQVDLKKQVTEWSSNLDTEVYEIVYSGKRNFNTQEGLVFIPGDVDGDRIVGDSSNINKLSSGGLISGYEVSLHVPFEDKTVPMRYIIEPEYISQEVVIEQNLSEQEKKAKTTKGWTIDKNNGTVYFFLEDNNTIGWKLEVVDSALGSRFYELKYTENGGVSWEIKNEHPFSGKGGVAEGIEFFDESYGYIGIAGASGDYSEIFVTRDGGISFTEIILPMNTVTSLPKSAKEYGLSIDDYKYISMPEYENEILTVKVKSNSVEKEGIIFESQDRGANWKFKE</sequence>
<evidence type="ECO:0000313" key="1">
    <source>
        <dbReference type="EMBL" id="SHH02331.1"/>
    </source>
</evidence>
<name>A0A1M5PKP7_9FIRM</name>
<reference evidence="1 2" key="1">
    <citation type="submission" date="2016-11" db="EMBL/GenBank/DDBJ databases">
        <authorList>
            <person name="Jaros S."/>
            <person name="Januszkiewicz K."/>
            <person name="Wedrychowicz H."/>
        </authorList>
    </citation>
    <scope>NUCLEOTIDE SEQUENCE [LARGE SCALE GENOMIC DNA]</scope>
    <source>
        <strain evidence="1 2">DSM 21120</strain>
    </source>
</reference>
<organism evidence="1 2">
    <name type="scientific">Anaerosphaera aminiphila DSM 21120</name>
    <dbReference type="NCBI Taxonomy" id="1120995"/>
    <lineage>
        <taxon>Bacteria</taxon>
        <taxon>Bacillati</taxon>
        <taxon>Bacillota</taxon>
        <taxon>Tissierellia</taxon>
        <taxon>Tissierellales</taxon>
        <taxon>Peptoniphilaceae</taxon>
        <taxon>Anaerosphaera</taxon>
    </lineage>
</organism>